<evidence type="ECO:0000259" key="5">
    <source>
        <dbReference type="Pfam" id="PF04069"/>
    </source>
</evidence>
<dbReference type="Gene3D" id="3.40.190.10">
    <property type="entry name" value="Periplasmic binding protein-like II"/>
    <property type="match status" value="1"/>
</dbReference>
<dbReference type="CDD" id="cd13639">
    <property type="entry name" value="PBP2_OpuAC_like"/>
    <property type="match status" value="1"/>
</dbReference>
<evidence type="ECO:0000313" key="6">
    <source>
        <dbReference type="EMBL" id="BAP56193.1"/>
    </source>
</evidence>
<dbReference type="GO" id="GO:0005275">
    <property type="term" value="F:amine transmembrane transporter activity"/>
    <property type="evidence" value="ECO:0007669"/>
    <property type="project" value="TreeGrafter"/>
</dbReference>
<name>A0A090AE10_9GAMM</name>
<dbReference type="EMBL" id="AP014633">
    <property type="protein sequence ID" value="BAP56193.1"/>
    <property type="molecule type" value="Genomic_DNA"/>
</dbReference>
<dbReference type="PANTHER" id="PTHR47737:SF1">
    <property type="entry name" value="GLYCINE BETAINE_PROLINE BETAINE TRANSPORT SYSTEM PERMEASE PROTEIN PROW"/>
    <property type="match status" value="1"/>
</dbReference>
<evidence type="ECO:0000313" key="7">
    <source>
        <dbReference type="Proteomes" id="UP000031623"/>
    </source>
</evidence>
<sequence length="317" mass="36054">MSKNPRWADISTVIVVIGLLVFMSSTLTWATEKTYRGKVQLTYVEWSSEIASTNVVKVVLEQLGYQVEIIPVTAAAMWQAVASGEADALVAAWLYTAHAHYLRAVRHQVEYLGPNLEGTKIGLVVPRYVTINSIEELNAYADKFGKKIIGIDPGVGLMSKTEEAIKAYHLNFKLMESSGATMTAMLEKAITNQQWVVVTGWTPHWMFSRWQLKYLADPKGIYDQKGIYSGEEHIGTIVRKGLKQDMPEVYRVLDKFYWEPEDMEQVMVWNEENKLAPYANAQRWVKENPDKVNCWISPDPNQDCSSLKKKTPVIHQH</sequence>
<dbReference type="Proteomes" id="UP000031623">
    <property type="component" value="Chromosome"/>
</dbReference>
<evidence type="ECO:0000256" key="1">
    <source>
        <dbReference type="ARBA" id="ARBA00004236"/>
    </source>
</evidence>
<dbReference type="SUPFAM" id="SSF53850">
    <property type="entry name" value="Periplasmic binding protein-like II"/>
    <property type="match status" value="1"/>
</dbReference>
<dbReference type="HOGENOM" id="CLU_008673_1_0_6"/>
<evidence type="ECO:0000256" key="3">
    <source>
        <dbReference type="ARBA" id="ARBA00022475"/>
    </source>
</evidence>
<dbReference type="PANTHER" id="PTHR47737">
    <property type="entry name" value="GLYCINE BETAINE/PROLINE BETAINE TRANSPORT SYSTEM PERMEASE PROTEIN PROW"/>
    <property type="match status" value="1"/>
</dbReference>
<dbReference type="GO" id="GO:0043190">
    <property type="term" value="C:ATP-binding cassette (ABC) transporter complex"/>
    <property type="evidence" value="ECO:0007669"/>
    <property type="project" value="InterPro"/>
</dbReference>
<dbReference type="KEGG" id="tig:THII_1896"/>
<keyword evidence="2" id="KW-0813">Transport</keyword>
<accession>A0A090AE10</accession>
<gene>
    <name evidence="6" type="ORF">THII_1896</name>
</gene>
<dbReference type="Pfam" id="PF04069">
    <property type="entry name" value="OpuAC"/>
    <property type="match status" value="1"/>
</dbReference>
<evidence type="ECO:0000256" key="2">
    <source>
        <dbReference type="ARBA" id="ARBA00022448"/>
    </source>
</evidence>
<evidence type="ECO:0000256" key="4">
    <source>
        <dbReference type="ARBA" id="ARBA00023136"/>
    </source>
</evidence>
<comment type="subcellular location">
    <subcellularLocation>
        <location evidence="1">Cell membrane</location>
    </subcellularLocation>
</comment>
<organism evidence="6 7">
    <name type="scientific">Thioploca ingrica</name>
    <dbReference type="NCBI Taxonomy" id="40754"/>
    <lineage>
        <taxon>Bacteria</taxon>
        <taxon>Pseudomonadati</taxon>
        <taxon>Pseudomonadota</taxon>
        <taxon>Gammaproteobacteria</taxon>
        <taxon>Thiotrichales</taxon>
        <taxon>Thiotrichaceae</taxon>
        <taxon>Thioploca</taxon>
    </lineage>
</organism>
<dbReference type="GO" id="GO:0031460">
    <property type="term" value="P:glycine betaine transport"/>
    <property type="evidence" value="ECO:0007669"/>
    <property type="project" value="TreeGrafter"/>
</dbReference>
<dbReference type="OrthoDB" id="9787902at2"/>
<feature type="domain" description="ABC-type glycine betaine transport system substrate-binding" evidence="5">
    <location>
        <begin position="38"/>
        <end position="287"/>
    </location>
</feature>
<dbReference type="Gene3D" id="3.40.190.100">
    <property type="entry name" value="Glycine betaine-binding periplasmic protein, domain 2"/>
    <property type="match status" value="1"/>
</dbReference>
<keyword evidence="4" id="KW-0472">Membrane</keyword>
<keyword evidence="3" id="KW-1003">Cell membrane</keyword>
<protein>
    <submittedName>
        <fullName evidence="6">Glycine betaine/proline transport system substrate-binding protein</fullName>
    </submittedName>
</protein>
<keyword evidence="7" id="KW-1185">Reference proteome</keyword>
<proteinExistence type="predicted"/>
<dbReference type="STRING" id="40754.THII_1896"/>
<reference evidence="6 7" key="1">
    <citation type="journal article" date="2014" name="ISME J.">
        <title>Ecophysiology of Thioploca ingrica as revealed by the complete genome sequence supplemented with proteomic evidence.</title>
        <authorList>
            <person name="Kojima H."/>
            <person name="Ogura Y."/>
            <person name="Yamamoto N."/>
            <person name="Togashi T."/>
            <person name="Mori H."/>
            <person name="Watanabe T."/>
            <person name="Nemoto F."/>
            <person name="Kurokawa K."/>
            <person name="Hayashi T."/>
            <person name="Fukui M."/>
        </authorList>
    </citation>
    <scope>NUCLEOTIDE SEQUENCE [LARGE SCALE GENOMIC DNA]</scope>
</reference>
<dbReference type="InterPro" id="IPR007210">
    <property type="entry name" value="ABC_Gly_betaine_transp_sub-bd"/>
</dbReference>
<dbReference type="GO" id="GO:0015871">
    <property type="term" value="P:choline transport"/>
    <property type="evidence" value="ECO:0007669"/>
    <property type="project" value="TreeGrafter"/>
</dbReference>
<dbReference type="AlphaFoldDB" id="A0A090AE10"/>
<dbReference type="GO" id="GO:0015226">
    <property type="term" value="F:carnitine transmembrane transporter activity"/>
    <property type="evidence" value="ECO:0007669"/>
    <property type="project" value="TreeGrafter"/>
</dbReference>